<evidence type="ECO:0000256" key="1">
    <source>
        <dbReference type="ARBA" id="ARBA00004141"/>
    </source>
</evidence>
<feature type="transmembrane region" description="Helical" evidence="5">
    <location>
        <begin position="273"/>
        <end position="292"/>
    </location>
</feature>
<protein>
    <submittedName>
        <fullName evidence="7">ABC transporter permease</fullName>
    </submittedName>
</protein>
<evidence type="ECO:0000259" key="6">
    <source>
        <dbReference type="Pfam" id="PF12698"/>
    </source>
</evidence>
<dbReference type="Pfam" id="PF12698">
    <property type="entry name" value="ABC2_membrane_3"/>
    <property type="match status" value="1"/>
</dbReference>
<dbReference type="Proteomes" id="UP000812844">
    <property type="component" value="Unassembled WGS sequence"/>
</dbReference>
<keyword evidence="4 5" id="KW-0472">Membrane</keyword>
<name>A0ABS6W5P4_9BIFI</name>
<reference evidence="7 8" key="1">
    <citation type="submission" date="2021-05" db="EMBL/GenBank/DDBJ databases">
        <title>Phylogenetic classification of ten novel species belonging to the genus Bifidobacterium comprising B. colchicus sp. nov., B. abeli sp. nov., B. bicoloris sp. nov., B. guerezis sp. nov., B. rosaliae sp. nov., B. santillanensis sp. nov., B. argentati sp. nov., B. amazzoni sp. nov., B. pluviali sp. nov., and B. pinnaculum sp. nov.</title>
        <authorList>
            <person name="Lugli G.A."/>
            <person name="Ruiz Garcia L."/>
            <person name="Margolles A."/>
            <person name="Ventura M."/>
        </authorList>
    </citation>
    <scope>NUCLEOTIDE SEQUENCE [LARGE SCALE GENOMIC DNA]</scope>
    <source>
        <strain evidence="7 8">6T3</strain>
    </source>
</reference>
<feature type="transmembrane region" description="Helical" evidence="5">
    <location>
        <begin position="364"/>
        <end position="386"/>
    </location>
</feature>
<keyword evidence="3 5" id="KW-1133">Transmembrane helix</keyword>
<evidence type="ECO:0000313" key="7">
    <source>
        <dbReference type="EMBL" id="MBW3081813.1"/>
    </source>
</evidence>
<evidence type="ECO:0000256" key="4">
    <source>
        <dbReference type="ARBA" id="ARBA00023136"/>
    </source>
</evidence>
<feature type="domain" description="ABC-2 type transporter transmembrane" evidence="6">
    <location>
        <begin position="19"/>
        <end position="382"/>
    </location>
</feature>
<evidence type="ECO:0000256" key="3">
    <source>
        <dbReference type="ARBA" id="ARBA00022989"/>
    </source>
</evidence>
<organism evidence="7 8">
    <name type="scientific">Bifidobacterium phasiani</name>
    <dbReference type="NCBI Taxonomy" id="2834431"/>
    <lineage>
        <taxon>Bacteria</taxon>
        <taxon>Bacillati</taxon>
        <taxon>Actinomycetota</taxon>
        <taxon>Actinomycetes</taxon>
        <taxon>Bifidobacteriales</taxon>
        <taxon>Bifidobacteriaceae</taxon>
        <taxon>Bifidobacterium</taxon>
    </lineage>
</organism>
<accession>A0ABS6W5P4</accession>
<keyword evidence="8" id="KW-1185">Reference proteome</keyword>
<dbReference type="InterPro" id="IPR013525">
    <property type="entry name" value="ABC2_TM"/>
</dbReference>
<evidence type="ECO:0000256" key="5">
    <source>
        <dbReference type="SAM" id="Phobius"/>
    </source>
</evidence>
<comment type="subcellular location">
    <subcellularLocation>
        <location evidence="1">Membrane</location>
        <topology evidence="1">Multi-pass membrane protein</topology>
    </subcellularLocation>
</comment>
<keyword evidence="2 5" id="KW-0812">Transmembrane</keyword>
<evidence type="ECO:0000256" key="2">
    <source>
        <dbReference type="ARBA" id="ARBA00022692"/>
    </source>
</evidence>
<sequence>MLTTFATQIRATLRQPAPLFWALAFPLILATMFSVMFGSISEAYTLQAQPVGVVRDAGWEDTPGAEALAGALGAGDRPLIEEVRADDLDAALAALTDGTAIGYLYADDDHLLRFAVSDAVYGSSDNAVALTVSVIGHTVERYNETAALGDLVALEHPQALLDEAFVRDLGAADGLTEETRLTRFAPDGTARYYYALLAMACLMCMTIAIGAITDAQPNLSALGARRNVAPLPRHRMLMAVFLASWLMSFACMAVAFLAVRYVFGVGVGGREPMAIAAVAAATFMASAFGMLIGAIPRIPAGTKYGVATGITCLLSLFAGLYGEPAMALGDWVQRELPAAALANPARQITQLFYDMLYYDDPQPFIRTLGVLCAMGAACLAGATLLLRRQRYEHL</sequence>
<dbReference type="EMBL" id="JAHBBD010000001">
    <property type="protein sequence ID" value="MBW3081813.1"/>
    <property type="molecule type" value="Genomic_DNA"/>
</dbReference>
<comment type="caution">
    <text evidence="7">The sequence shown here is derived from an EMBL/GenBank/DDBJ whole genome shotgun (WGS) entry which is preliminary data.</text>
</comment>
<feature type="transmembrane region" description="Helical" evidence="5">
    <location>
        <begin position="304"/>
        <end position="322"/>
    </location>
</feature>
<dbReference type="RefSeq" id="WP_219079503.1">
    <property type="nucleotide sequence ID" value="NZ_JAHBBD010000001.1"/>
</dbReference>
<feature type="transmembrane region" description="Helical" evidence="5">
    <location>
        <begin position="236"/>
        <end position="261"/>
    </location>
</feature>
<gene>
    <name evidence="7" type="ORF">KIH73_00180</name>
</gene>
<feature type="transmembrane region" description="Helical" evidence="5">
    <location>
        <begin position="20"/>
        <end position="40"/>
    </location>
</feature>
<evidence type="ECO:0000313" key="8">
    <source>
        <dbReference type="Proteomes" id="UP000812844"/>
    </source>
</evidence>
<proteinExistence type="predicted"/>
<feature type="transmembrane region" description="Helical" evidence="5">
    <location>
        <begin position="192"/>
        <end position="215"/>
    </location>
</feature>